<dbReference type="InterPro" id="IPR032675">
    <property type="entry name" value="LRR_dom_sf"/>
</dbReference>
<dbReference type="Proteomes" id="UP000684084">
    <property type="component" value="Unassembled WGS sequence"/>
</dbReference>
<protein>
    <submittedName>
        <fullName evidence="4">RNI-like protein</fullName>
    </submittedName>
</protein>
<dbReference type="EMBL" id="CAGKOT010000053">
    <property type="protein sequence ID" value="CAB5385135.1"/>
    <property type="molecule type" value="Genomic_DNA"/>
</dbReference>
<dbReference type="AlphaFoldDB" id="A0A2I1EQS6"/>
<dbReference type="PANTHER" id="PTHR13318">
    <property type="entry name" value="PARTNER OF PAIRED, ISOFORM B-RELATED"/>
    <property type="match status" value="1"/>
</dbReference>
<dbReference type="VEuPathDB" id="FungiDB:RhiirA1_203572"/>
<feature type="compositionally biased region" description="Polar residues" evidence="1">
    <location>
        <begin position="80"/>
        <end position="90"/>
    </location>
</feature>
<reference evidence="3" key="5">
    <citation type="submission" date="2020-05" db="EMBL/GenBank/DDBJ databases">
        <authorList>
            <person name="Rincon C."/>
            <person name="Sanders R I."/>
            <person name="Robbins C."/>
            <person name="Chaturvedi A."/>
        </authorList>
    </citation>
    <scope>NUCLEOTIDE SEQUENCE</scope>
    <source>
        <strain evidence="3">CHB12</strain>
    </source>
</reference>
<gene>
    <name evidence="3" type="ORF">CHRIB12_LOCUS19134</name>
    <name evidence="5" type="ORF">RhiirA1_203572</name>
    <name evidence="4" type="ORF">RhiirA5_457335</name>
</gene>
<dbReference type="Gene3D" id="3.80.10.10">
    <property type="entry name" value="Ribonuclease Inhibitor"/>
    <property type="match status" value="2"/>
</dbReference>
<dbReference type="InterPro" id="IPR036047">
    <property type="entry name" value="F-box-like_dom_sf"/>
</dbReference>
<name>A0A2I1EQS6_9GLOM</name>
<dbReference type="PROSITE" id="PS50181">
    <property type="entry name" value="FBOX"/>
    <property type="match status" value="1"/>
</dbReference>
<dbReference type="VEuPathDB" id="FungiDB:FUN_002359"/>
<reference evidence="5 6" key="3">
    <citation type="submission" date="2017-10" db="EMBL/GenBank/DDBJ databases">
        <title>Extensive intraspecific genome diversity in a model arbuscular mycorrhizal fungus.</title>
        <authorList>
            <person name="Chen E.C.H."/>
            <person name="Morin E."/>
            <person name="Baudet D."/>
            <person name="Noel J."/>
            <person name="Ndikumana S."/>
            <person name="Charron P."/>
            <person name="St-Onge C."/>
            <person name="Giorgi J."/>
            <person name="Grigoriev I.V."/>
            <person name="Roux C."/>
            <person name="Martin F.M."/>
            <person name="Corradi N."/>
        </authorList>
    </citation>
    <scope>NUCLEOTIDE SEQUENCE [LARGE SCALE GENOMIC DNA]</scope>
    <source>
        <strain evidence="5 6">A1</strain>
    </source>
</reference>
<accession>A0A2I1EQS6</accession>
<evidence type="ECO:0000313" key="7">
    <source>
        <dbReference type="Proteomes" id="UP000232722"/>
    </source>
</evidence>
<proteinExistence type="predicted"/>
<dbReference type="Pfam" id="PF25372">
    <property type="entry name" value="DUF7885"/>
    <property type="match status" value="1"/>
</dbReference>
<evidence type="ECO:0000313" key="5">
    <source>
        <dbReference type="EMBL" id="PKC65324.1"/>
    </source>
</evidence>
<dbReference type="Pfam" id="PF12937">
    <property type="entry name" value="F-box-like"/>
    <property type="match status" value="1"/>
</dbReference>
<evidence type="ECO:0000256" key="1">
    <source>
        <dbReference type="SAM" id="MobiDB-lite"/>
    </source>
</evidence>
<feature type="compositionally biased region" description="Basic residues" evidence="1">
    <location>
        <begin position="70"/>
        <end position="79"/>
    </location>
</feature>
<dbReference type="InterPro" id="IPR057207">
    <property type="entry name" value="FBXL15_LRR"/>
</dbReference>
<organism evidence="3 8">
    <name type="scientific">Rhizophagus irregularis</name>
    <dbReference type="NCBI Taxonomy" id="588596"/>
    <lineage>
        <taxon>Eukaryota</taxon>
        <taxon>Fungi</taxon>
        <taxon>Fungi incertae sedis</taxon>
        <taxon>Mucoromycota</taxon>
        <taxon>Glomeromycotina</taxon>
        <taxon>Glomeromycetes</taxon>
        <taxon>Glomerales</taxon>
        <taxon>Glomeraceae</taxon>
        <taxon>Rhizophagus</taxon>
    </lineage>
</organism>
<dbReference type="Proteomes" id="UP000232688">
    <property type="component" value="Unassembled WGS sequence"/>
</dbReference>
<feature type="region of interest" description="Disordered" evidence="1">
    <location>
        <begin position="67"/>
        <end position="92"/>
    </location>
</feature>
<dbReference type="Proteomes" id="UP000232722">
    <property type="component" value="Unassembled WGS sequence"/>
</dbReference>
<dbReference type="SUPFAM" id="SSF52047">
    <property type="entry name" value="RNI-like"/>
    <property type="match status" value="1"/>
</dbReference>
<sequence length="552" mass="62180">MHNFKEMIFNLIYNVIRLWCSPILFFCRPILDFIDFLIAESKSSNNSNNKGRTASFNSLLNNDGYSSSVRHGKKRRRQQFHNNSSYNNGGNIRRLTEEQRRKLINNPMRIQSRKNSIISSTKLSTKRISSGISVTNKSKYLMIKTTIHHLPIELLLCIFEQLPNRKDFYNCLFVCKSWNYMVTPFLYKSLQICPLPQNFPIEKFGHYIKVLDFSSSSYDKVDKVTDVLIQTIAMACPRLRCINLNGCKHLSDSSLEAISKNSCSSSLLSINLSGCRKITDIGLKHLSKSCHHLTSLNVADCGKISDKGVIYIAKGCPGLRQIRLSDCPRVTDQSIEILVQNCTKLCWLDIARIGRITDSSVRIIANSCKENLERLNLARPSPLEVLYSSALASPSLLPITYINDDISFDGDGDYHDVIRSVRSDTEITDESIALLTRQCPNLQLLDLSYMNSITNYSIESIANNSFSLVCLTIIGCRFVTCDSLRYLAQLRRKSGHLGCITMGDAAGITEKDIESITNEPEGLLSGWQKSSVDEDSLKEILGGVSWDDVGNW</sequence>
<dbReference type="OrthoDB" id="421226at2759"/>
<feature type="domain" description="F-box" evidence="2">
    <location>
        <begin position="144"/>
        <end position="190"/>
    </location>
</feature>
<dbReference type="InterPro" id="IPR001810">
    <property type="entry name" value="F-box_dom"/>
</dbReference>
<dbReference type="SMART" id="SM00367">
    <property type="entry name" value="LRR_CC"/>
    <property type="match status" value="7"/>
</dbReference>
<dbReference type="EMBL" id="LLXH01000552">
    <property type="protein sequence ID" value="PKC65324.1"/>
    <property type="molecule type" value="Genomic_DNA"/>
</dbReference>
<dbReference type="GO" id="GO:0019005">
    <property type="term" value="C:SCF ubiquitin ligase complex"/>
    <property type="evidence" value="ECO:0007669"/>
    <property type="project" value="TreeGrafter"/>
</dbReference>
<dbReference type="GO" id="GO:0031146">
    <property type="term" value="P:SCF-dependent proteasomal ubiquitin-dependent protein catabolic process"/>
    <property type="evidence" value="ECO:0007669"/>
    <property type="project" value="TreeGrafter"/>
</dbReference>
<reference evidence="4 7" key="2">
    <citation type="submission" date="2017-09" db="EMBL/GenBank/DDBJ databases">
        <title>Extensive intraspecific genome diversity in a model arbuscular mycorrhizal fungus.</title>
        <authorList>
            <person name="Chen E.C."/>
            <person name="Morin E."/>
            <person name="Beaudet D."/>
            <person name="Noel J."/>
            <person name="Ndikumana S."/>
            <person name="Charron P."/>
            <person name="St-Onge C."/>
            <person name="Giorgi J."/>
            <person name="Grigoriev I.V."/>
            <person name="Roux C."/>
            <person name="Martin F.M."/>
            <person name="Corradi N."/>
        </authorList>
    </citation>
    <scope>NUCLEOTIDE SEQUENCE [LARGE SCALE GENOMIC DNA]</scope>
    <source>
        <strain evidence="4 7">A5</strain>
    </source>
</reference>
<dbReference type="InterPro" id="IPR006553">
    <property type="entry name" value="Leu-rich_rpt_Cys-con_subtyp"/>
</dbReference>
<dbReference type="VEuPathDB" id="FungiDB:RhiirFUN_002426"/>
<reference evidence="5 6" key="4">
    <citation type="submission" date="2017-10" db="EMBL/GenBank/DDBJ databases">
        <title>Genome analyses suggest a sexual origin of heterokaryosis in a supposedly ancient asexual fungus.</title>
        <authorList>
            <person name="Corradi N."/>
            <person name="Sedzielewska K."/>
            <person name="Noel J."/>
            <person name="Charron P."/>
            <person name="Farinelli L."/>
            <person name="Marton T."/>
            <person name="Kruger M."/>
            <person name="Pelin A."/>
            <person name="Brachmann A."/>
            <person name="Corradi N."/>
        </authorList>
    </citation>
    <scope>NUCLEOTIDE SEQUENCE [LARGE SCALE GENOMIC DNA]</scope>
    <source>
        <strain evidence="5 6">A1</strain>
    </source>
</reference>
<reference evidence="4 7" key="1">
    <citation type="submission" date="2016-04" db="EMBL/GenBank/DDBJ databases">
        <title>Genome analyses suggest a sexual origin of heterokaryosis in a supposedly ancient asexual fungus.</title>
        <authorList>
            <person name="Ropars J."/>
            <person name="Sedzielewska K."/>
            <person name="Noel J."/>
            <person name="Charron P."/>
            <person name="Farinelli L."/>
            <person name="Marton T."/>
            <person name="Kruger M."/>
            <person name="Pelin A."/>
            <person name="Brachmann A."/>
            <person name="Corradi N."/>
        </authorList>
    </citation>
    <scope>NUCLEOTIDE SEQUENCE [LARGE SCALE GENOMIC DNA]</scope>
    <source>
        <strain evidence="4 7">A5</strain>
    </source>
</reference>
<evidence type="ECO:0000313" key="6">
    <source>
        <dbReference type="Proteomes" id="UP000232688"/>
    </source>
</evidence>
<dbReference type="EMBL" id="LLXJ01001700">
    <property type="protein sequence ID" value="PKC01102.1"/>
    <property type="molecule type" value="Genomic_DNA"/>
</dbReference>
<dbReference type="SUPFAM" id="SSF81383">
    <property type="entry name" value="F-box domain"/>
    <property type="match status" value="1"/>
</dbReference>
<evidence type="ECO:0000313" key="3">
    <source>
        <dbReference type="EMBL" id="CAB5385135.1"/>
    </source>
</evidence>
<dbReference type="PANTHER" id="PTHR13318:SF95">
    <property type="entry name" value="F-BOX PROTEIN YLR352W"/>
    <property type="match status" value="1"/>
</dbReference>
<evidence type="ECO:0000313" key="8">
    <source>
        <dbReference type="Proteomes" id="UP000684084"/>
    </source>
</evidence>
<dbReference type="SMART" id="SM00256">
    <property type="entry name" value="FBOX"/>
    <property type="match status" value="1"/>
</dbReference>
<evidence type="ECO:0000313" key="4">
    <source>
        <dbReference type="EMBL" id="PKC01102.1"/>
    </source>
</evidence>
<evidence type="ECO:0000259" key="2">
    <source>
        <dbReference type="PROSITE" id="PS50181"/>
    </source>
</evidence>
<comment type="caution">
    <text evidence="3">The sequence shown here is derived from an EMBL/GenBank/DDBJ whole genome shotgun (WGS) entry which is preliminary data.</text>
</comment>